<name>A0ABV6GA79_9BACI</name>
<dbReference type="RefSeq" id="WP_378930717.1">
    <property type="nucleotide sequence ID" value="NZ_JBHLVO010000002.1"/>
</dbReference>
<dbReference type="Pfam" id="PF00583">
    <property type="entry name" value="Acetyltransf_1"/>
    <property type="match status" value="1"/>
</dbReference>
<dbReference type="CDD" id="cd04301">
    <property type="entry name" value="NAT_SF"/>
    <property type="match status" value="1"/>
</dbReference>
<dbReference type="InterPro" id="IPR000182">
    <property type="entry name" value="GNAT_dom"/>
</dbReference>
<dbReference type="EC" id="2.3.-.-" evidence="2"/>
<keyword evidence="2" id="KW-0012">Acyltransferase</keyword>
<evidence type="ECO:0000259" key="1">
    <source>
        <dbReference type="PROSITE" id="PS51186"/>
    </source>
</evidence>
<dbReference type="Gene3D" id="3.40.630.30">
    <property type="match status" value="1"/>
</dbReference>
<dbReference type="InterPro" id="IPR016181">
    <property type="entry name" value="Acyl_CoA_acyltransferase"/>
</dbReference>
<protein>
    <submittedName>
        <fullName evidence="2">GNAT family N-acetyltransferase</fullName>
        <ecNumber evidence="2">2.3.-.-</ecNumber>
    </submittedName>
</protein>
<dbReference type="PANTHER" id="PTHR43415">
    <property type="entry name" value="SPERMIDINE N(1)-ACETYLTRANSFERASE"/>
    <property type="match status" value="1"/>
</dbReference>
<keyword evidence="2" id="KW-0808">Transferase</keyword>
<organism evidence="2 3">
    <name type="scientific">Metabacillus herbersteinensis</name>
    <dbReference type="NCBI Taxonomy" id="283816"/>
    <lineage>
        <taxon>Bacteria</taxon>
        <taxon>Bacillati</taxon>
        <taxon>Bacillota</taxon>
        <taxon>Bacilli</taxon>
        <taxon>Bacillales</taxon>
        <taxon>Bacillaceae</taxon>
        <taxon>Metabacillus</taxon>
    </lineage>
</organism>
<reference evidence="2 3" key="1">
    <citation type="submission" date="2024-09" db="EMBL/GenBank/DDBJ databases">
        <authorList>
            <person name="Sun Q."/>
            <person name="Mori K."/>
        </authorList>
    </citation>
    <scope>NUCLEOTIDE SEQUENCE [LARGE SCALE GENOMIC DNA]</scope>
    <source>
        <strain evidence="2 3">CCM 7228</strain>
    </source>
</reference>
<comment type="caution">
    <text evidence="2">The sequence shown here is derived from an EMBL/GenBank/DDBJ whole genome shotgun (WGS) entry which is preliminary data.</text>
</comment>
<dbReference type="EMBL" id="JBHLVO010000002">
    <property type="protein sequence ID" value="MFC0270589.1"/>
    <property type="molecule type" value="Genomic_DNA"/>
</dbReference>
<evidence type="ECO:0000313" key="3">
    <source>
        <dbReference type="Proteomes" id="UP001589854"/>
    </source>
</evidence>
<gene>
    <name evidence="2" type="ORF">ACFFIX_03855</name>
</gene>
<dbReference type="PANTHER" id="PTHR43415:SF5">
    <property type="entry name" value="ACETYLTRANSFERASE"/>
    <property type="match status" value="1"/>
</dbReference>
<dbReference type="Proteomes" id="UP001589854">
    <property type="component" value="Unassembled WGS sequence"/>
</dbReference>
<feature type="domain" description="N-acetyltransferase" evidence="1">
    <location>
        <begin position="2"/>
        <end position="167"/>
    </location>
</feature>
<accession>A0ABV6GA79</accession>
<keyword evidence="3" id="KW-1185">Reference proteome</keyword>
<dbReference type="GO" id="GO:0016746">
    <property type="term" value="F:acyltransferase activity"/>
    <property type="evidence" value="ECO:0007669"/>
    <property type="project" value="UniProtKB-KW"/>
</dbReference>
<evidence type="ECO:0000313" key="2">
    <source>
        <dbReference type="EMBL" id="MFC0270589.1"/>
    </source>
</evidence>
<dbReference type="PROSITE" id="PS51186">
    <property type="entry name" value="GNAT"/>
    <property type="match status" value="1"/>
</dbReference>
<proteinExistence type="predicted"/>
<dbReference type="SUPFAM" id="SSF55729">
    <property type="entry name" value="Acyl-CoA N-acyltransferases (Nat)"/>
    <property type="match status" value="1"/>
</dbReference>
<sequence length="176" mass="20793">MYRFEPFFKEDVGELLSWIDSKQLLYQWSGSRFLYPLEESVFLKHYAGSIGDQPERYLFKVNDGDEMVGYIELNNVNIAHRNAMISRVLVKSTKQNKGVASFMMKELLKVAFEELGIHRVSLNVFDFNDSARNVYDKLGFKVEGLLRDTLKCDDEYWSIYVMSMLEHEYKDRVEER</sequence>